<accession>A0ABV2VNG2</accession>
<evidence type="ECO:0000313" key="3">
    <source>
        <dbReference type="Proteomes" id="UP001550348"/>
    </source>
</evidence>
<evidence type="ECO:0000313" key="2">
    <source>
        <dbReference type="EMBL" id="MEU0154339.1"/>
    </source>
</evidence>
<dbReference type="EMBL" id="JBEXRX010000066">
    <property type="protein sequence ID" value="MEU0154339.1"/>
    <property type="molecule type" value="Genomic_DNA"/>
</dbReference>
<organism evidence="2 3">
    <name type="scientific">Micromonospora fulviviridis</name>
    <dbReference type="NCBI Taxonomy" id="47860"/>
    <lineage>
        <taxon>Bacteria</taxon>
        <taxon>Bacillati</taxon>
        <taxon>Actinomycetota</taxon>
        <taxon>Actinomycetes</taxon>
        <taxon>Micromonosporales</taxon>
        <taxon>Micromonosporaceae</taxon>
        <taxon>Micromonospora</taxon>
    </lineage>
</organism>
<evidence type="ECO:0000256" key="1">
    <source>
        <dbReference type="SAM" id="MobiDB-lite"/>
    </source>
</evidence>
<keyword evidence="3" id="KW-1185">Reference proteome</keyword>
<feature type="region of interest" description="Disordered" evidence="1">
    <location>
        <begin position="59"/>
        <end position="84"/>
    </location>
</feature>
<evidence type="ECO:0008006" key="4">
    <source>
        <dbReference type="Google" id="ProtNLM"/>
    </source>
</evidence>
<protein>
    <recommendedName>
        <fullName evidence="4">CsbD family protein</fullName>
    </recommendedName>
</protein>
<feature type="compositionally biased region" description="Basic and acidic residues" evidence="1">
    <location>
        <begin position="1"/>
        <end position="12"/>
    </location>
</feature>
<comment type="caution">
    <text evidence="2">The sequence shown here is derived from an EMBL/GenBank/DDBJ whole genome shotgun (WGS) entry which is preliminary data.</text>
</comment>
<reference evidence="2 3" key="1">
    <citation type="submission" date="2024-06" db="EMBL/GenBank/DDBJ databases">
        <title>The Natural Products Discovery Center: Release of the First 8490 Sequenced Strains for Exploring Actinobacteria Biosynthetic Diversity.</title>
        <authorList>
            <person name="Kalkreuter E."/>
            <person name="Kautsar S.A."/>
            <person name="Yang D."/>
            <person name="Bader C.D."/>
            <person name="Teijaro C.N."/>
            <person name="Fluegel L."/>
            <person name="Davis C.M."/>
            <person name="Simpson J.R."/>
            <person name="Lauterbach L."/>
            <person name="Steele A.D."/>
            <person name="Gui C."/>
            <person name="Meng S."/>
            <person name="Li G."/>
            <person name="Viehrig K."/>
            <person name="Ye F."/>
            <person name="Su P."/>
            <person name="Kiefer A.F."/>
            <person name="Nichols A."/>
            <person name="Cepeda A.J."/>
            <person name="Yan W."/>
            <person name="Fan B."/>
            <person name="Jiang Y."/>
            <person name="Adhikari A."/>
            <person name="Zheng C.-J."/>
            <person name="Schuster L."/>
            <person name="Cowan T.M."/>
            <person name="Smanski M.J."/>
            <person name="Chevrette M.G."/>
            <person name="De Carvalho L.P.S."/>
            <person name="Shen B."/>
        </authorList>
    </citation>
    <scope>NUCLEOTIDE SEQUENCE [LARGE SCALE GENOMIC DNA]</scope>
    <source>
        <strain evidence="2 3">NPDC006286</strain>
    </source>
</reference>
<sequence length="84" mass="9513">MVGEGEGERMSGDEQVGDASGKGGRLMGWVFRNLAGPSQVQGAVQGGSRLAREAWKQDLERRKQWSREQRELKRAQREARRTDR</sequence>
<dbReference type="Proteomes" id="UP001550348">
    <property type="component" value="Unassembled WGS sequence"/>
</dbReference>
<feature type="region of interest" description="Disordered" evidence="1">
    <location>
        <begin position="1"/>
        <end position="23"/>
    </location>
</feature>
<gene>
    <name evidence="2" type="ORF">ABZ071_20915</name>
</gene>
<proteinExistence type="predicted"/>
<dbReference type="RefSeq" id="WP_308429951.1">
    <property type="nucleotide sequence ID" value="NZ_BMRA01000011.1"/>
</dbReference>
<name>A0ABV2VNG2_9ACTN</name>